<dbReference type="InterPro" id="IPR050466">
    <property type="entry name" value="Carboxylest/Gibb_receptor"/>
</dbReference>
<dbReference type="Pfam" id="PF07859">
    <property type="entry name" value="Abhydrolase_3"/>
    <property type="match status" value="1"/>
</dbReference>
<keyword evidence="2" id="KW-0378">Hydrolase</keyword>
<dbReference type="AlphaFoldDB" id="A0AAN6V0M4"/>
<organism evidence="2 3">
    <name type="scientific">Dichotomopilus funicola</name>
    <dbReference type="NCBI Taxonomy" id="1934379"/>
    <lineage>
        <taxon>Eukaryota</taxon>
        <taxon>Fungi</taxon>
        <taxon>Dikarya</taxon>
        <taxon>Ascomycota</taxon>
        <taxon>Pezizomycotina</taxon>
        <taxon>Sordariomycetes</taxon>
        <taxon>Sordariomycetidae</taxon>
        <taxon>Sordariales</taxon>
        <taxon>Chaetomiaceae</taxon>
        <taxon>Dichotomopilus</taxon>
    </lineage>
</organism>
<dbReference type="GeneID" id="87814160"/>
<proteinExistence type="predicted"/>
<evidence type="ECO:0000259" key="1">
    <source>
        <dbReference type="Pfam" id="PF07859"/>
    </source>
</evidence>
<dbReference type="RefSeq" id="XP_062636054.1">
    <property type="nucleotide sequence ID" value="XM_062777547.1"/>
</dbReference>
<dbReference type="PANTHER" id="PTHR23024:SF24">
    <property type="entry name" value="ALPHA_BETA HYDROLASE FOLD-3 DOMAIN-CONTAINING PROTEIN"/>
    <property type="match status" value="1"/>
</dbReference>
<sequence length="364" mass="40124">MISPPKTVEEILATGVINPDFEAAWKARGSPPGAMPADVPTLKRIVDGSLPDLQTKLAASRAANIIEIEHTITLDNGTSSRFLICYATPEATEGTQLPKPSPIITLFHGGIHVLGFPEFDLPLARQLALTHRAVVVIPSTRKAPEHPFPSMIDDAWSAVKSIAQDATTNPSSSPQRNFLPAHADPKAGFILGGASSGANFADVITHFALTEPLPCAITGQFLVCGGFIDQDDVPAPYRERYLSREQNRDAPVVNAEFLKAFRDAIQPDAKSRSWAPFMQRSARDRERQGKHVGMPKTYFQVCGMDINRDDGLIYERVLREECQVPTRLDLYAGYPHCFWDSYPDLGLSEKRAEDTIEGFRWLLS</sequence>
<protein>
    <submittedName>
        <fullName evidence="2">Alpha/Beta hydrolase protein</fullName>
    </submittedName>
</protein>
<dbReference type="Gene3D" id="3.40.50.1820">
    <property type="entry name" value="alpha/beta hydrolase"/>
    <property type="match status" value="1"/>
</dbReference>
<dbReference type="InterPro" id="IPR029058">
    <property type="entry name" value="AB_hydrolase_fold"/>
</dbReference>
<evidence type="ECO:0000313" key="2">
    <source>
        <dbReference type="EMBL" id="KAK4142683.1"/>
    </source>
</evidence>
<name>A0AAN6V0M4_9PEZI</name>
<dbReference type="GO" id="GO:0016787">
    <property type="term" value="F:hydrolase activity"/>
    <property type="evidence" value="ECO:0007669"/>
    <property type="project" value="UniProtKB-KW"/>
</dbReference>
<dbReference type="SUPFAM" id="SSF53474">
    <property type="entry name" value="alpha/beta-Hydrolases"/>
    <property type="match status" value="1"/>
</dbReference>
<dbReference type="Proteomes" id="UP001302676">
    <property type="component" value="Unassembled WGS sequence"/>
</dbReference>
<reference evidence="2" key="2">
    <citation type="submission" date="2023-05" db="EMBL/GenBank/DDBJ databases">
        <authorList>
            <consortium name="Lawrence Berkeley National Laboratory"/>
            <person name="Steindorff A."/>
            <person name="Hensen N."/>
            <person name="Bonometti L."/>
            <person name="Westerberg I."/>
            <person name="Brannstrom I.O."/>
            <person name="Guillou S."/>
            <person name="Cros-Aarteil S."/>
            <person name="Calhoun S."/>
            <person name="Haridas S."/>
            <person name="Kuo A."/>
            <person name="Mondo S."/>
            <person name="Pangilinan J."/>
            <person name="Riley R."/>
            <person name="Labutti K."/>
            <person name="Andreopoulos B."/>
            <person name="Lipzen A."/>
            <person name="Chen C."/>
            <person name="Yanf M."/>
            <person name="Daum C."/>
            <person name="Ng V."/>
            <person name="Clum A."/>
            <person name="Ohm R."/>
            <person name="Martin F."/>
            <person name="Silar P."/>
            <person name="Natvig D."/>
            <person name="Lalanne C."/>
            <person name="Gautier V."/>
            <person name="Ament-Velasquez S.L."/>
            <person name="Kruys A."/>
            <person name="Hutchinson M.I."/>
            <person name="Powell A.J."/>
            <person name="Barry K."/>
            <person name="Miller A.N."/>
            <person name="Grigoriev I.V."/>
            <person name="Debuchy R."/>
            <person name="Gladieux P."/>
            <person name="Thoren M.H."/>
            <person name="Johannesson H."/>
        </authorList>
    </citation>
    <scope>NUCLEOTIDE SEQUENCE</scope>
    <source>
        <strain evidence="2">CBS 141.50</strain>
    </source>
</reference>
<comment type="caution">
    <text evidence="2">The sequence shown here is derived from an EMBL/GenBank/DDBJ whole genome shotgun (WGS) entry which is preliminary data.</text>
</comment>
<keyword evidence="3" id="KW-1185">Reference proteome</keyword>
<accession>A0AAN6V0M4</accession>
<dbReference type="InterPro" id="IPR013094">
    <property type="entry name" value="AB_hydrolase_3"/>
</dbReference>
<feature type="domain" description="Alpha/beta hydrolase fold-3" evidence="1">
    <location>
        <begin position="106"/>
        <end position="339"/>
    </location>
</feature>
<dbReference type="PANTHER" id="PTHR23024">
    <property type="entry name" value="ARYLACETAMIDE DEACETYLASE"/>
    <property type="match status" value="1"/>
</dbReference>
<gene>
    <name evidence="2" type="ORF">C8A04DRAFT_13006</name>
</gene>
<reference evidence="2" key="1">
    <citation type="journal article" date="2023" name="Mol. Phylogenet. Evol.">
        <title>Genome-scale phylogeny and comparative genomics of the fungal order Sordariales.</title>
        <authorList>
            <person name="Hensen N."/>
            <person name="Bonometti L."/>
            <person name="Westerberg I."/>
            <person name="Brannstrom I.O."/>
            <person name="Guillou S."/>
            <person name="Cros-Aarteil S."/>
            <person name="Calhoun S."/>
            <person name="Haridas S."/>
            <person name="Kuo A."/>
            <person name="Mondo S."/>
            <person name="Pangilinan J."/>
            <person name="Riley R."/>
            <person name="LaButti K."/>
            <person name="Andreopoulos B."/>
            <person name="Lipzen A."/>
            <person name="Chen C."/>
            <person name="Yan M."/>
            <person name="Daum C."/>
            <person name="Ng V."/>
            <person name="Clum A."/>
            <person name="Steindorff A."/>
            <person name="Ohm R.A."/>
            <person name="Martin F."/>
            <person name="Silar P."/>
            <person name="Natvig D.O."/>
            <person name="Lalanne C."/>
            <person name="Gautier V."/>
            <person name="Ament-Velasquez S.L."/>
            <person name="Kruys A."/>
            <person name="Hutchinson M.I."/>
            <person name="Powell A.J."/>
            <person name="Barry K."/>
            <person name="Miller A.N."/>
            <person name="Grigoriev I.V."/>
            <person name="Debuchy R."/>
            <person name="Gladieux P."/>
            <person name="Hiltunen Thoren M."/>
            <person name="Johannesson H."/>
        </authorList>
    </citation>
    <scope>NUCLEOTIDE SEQUENCE</scope>
    <source>
        <strain evidence="2">CBS 141.50</strain>
    </source>
</reference>
<dbReference type="EMBL" id="MU853594">
    <property type="protein sequence ID" value="KAK4142683.1"/>
    <property type="molecule type" value="Genomic_DNA"/>
</dbReference>
<evidence type="ECO:0000313" key="3">
    <source>
        <dbReference type="Proteomes" id="UP001302676"/>
    </source>
</evidence>